<evidence type="ECO:0000313" key="9">
    <source>
        <dbReference type="EMBL" id="NXY44428.1"/>
    </source>
</evidence>
<dbReference type="PANTHER" id="PTHR12011:SF216">
    <property type="entry name" value="ADHESION G-PROTEIN COUPLED RECEPTOR D1"/>
    <property type="match status" value="1"/>
</dbReference>
<accession>A0A7L4JV73</accession>
<comment type="caution">
    <text evidence="6">Lacks conserved residue(s) required for the propagation of feature annotation.</text>
</comment>
<dbReference type="Gene3D" id="2.60.220.50">
    <property type="match status" value="1"/>
</dbReference>
<feature type="non-terminal residue" evidence="9">
    <location>
        <position position="1"/>
    </location>
</feature>
<dbReference type="Pfam" id="PF13385">
    <property type="entry name" value="Laminin_G_3"/>
    <property type="match status" value="1"/>
</dbReference>
<dbReference type="OrthoDB" id="347083at2759"/>
<dbReference type="FunFam" id="2.60.120.200:FF:000104">
    <property type="entry name" value="adhesion G-protein coupled receptor D1"/>
    <property type="match status" value="1"/>
</dbReference>
<reference evidence="9 10" key="1">
    <citation type="submission" date="2019-09" db="EMBL/GenBank/DDBJ databases">
        <title>Bird 10,000 Genomes (B10K) Project - Family phase.</title>
        <authorList>
            <person name="Zhang G."/>
        </authorList>
    </citation>
    <scope>NUCLEOTIDE SEQUENCE [LARGE SCALE GENOMIC DNA]</scope>
    <source>
        <strain evidence="9">B10K-CU-031-02</strain>
        <tissue evidence="9">Muscle</tissue>
    </source>
</reference>
<dbReference type="GO" id="GO:0007189">
    <property type="term" value="P:adenylate cyclase-activating G protein-coupled receptor signaling pathway"/>
    <property type="evidence" value="ECO:0007669"/>
    <property type="project" value="TreeGrafter"/>
</dbReference>
<dbReference type="InterPro" id="IPR057244">
    <property type="entry name" value="GAIN_B"/>
</dbReference>
<feature type="domain" description="GAIN-B" evidence="7">
    <location>
        <begin position="348"/>
        <end position="523"/>
    </location>
</feature>
<dbReference type="Proteomes" id="UP000519239">
    <property type="component" value="Unassembled WGS sequence"/>
</dbReference>
<dbReference type="SUPFAM" id="SSF49899">
    <property type="entry name" value="Concanavalin A-like lectins/glucanases"/>
    <property type="match status" value="1"/>
</dbReference>
<evidence type="ECO:0000313" key="10">
    <source>
        <dbReference type="Proteomes" id="UP000519239"/>
    </source>
</evidence>
<feature type="non-terminal residue" evidence="9">
    <location>
        <position position="524"/>
    </location>
</feature>
<feature type="domain" description="Pentraxin (PTX)" evidence="8">
    <location>
        <begin position="43"/>
        <end position="245"/>
    </location>
</feature>
<dbReference type="Pfam" id="PF01825">
    <property type="entry name" value="GPS"/>
    <property type="match status" value="1"/>
</dbReference>
<evidence type="ECO:0000256" key="1">
    <source>
        <dbReference type="ARBA" id="ARBA00004370"/>
    </source>
</evidence>
<dbReference type="InterPro" id="IPR013320">
    <property type="entry name" value="ConA-like_dom_sf"/>
</dbReference>
<keyword evidence="3" id="KW-1133">Transmembrane helix</keyword>
<keyword evidence="2" id="KW-0812">Transmembrane</keyword>
<dbReference type="EMBL" id="VWPQ01002779">
    <property type="protein sequence ID" value="NXY44428.1"/>
    <property type="molecule type" value="Genomic_DNA"/>
</dbReference>
<dbReference type="InterPro" id="IPR000203">
    <property type="entry name" value="GPS"/>
</dbReference>
<dbReference type="GO" id="GO:0004930">
    <property type="term" value="F:G protein-coupled receptor activity"/>
    <property type="evidence" value="ECO:0007669"/>
    <property type="project" value="TreeGrafter"/>
</dbReference>
<comment type="subcellular location">
    <subcellularLocation>
        <location evidence="1">Membrane</location>
    </subcellularLocation>
</comment>
<evidence type="ECO:0000259" key="8">
    <source>
        <dbReference type="PROSITE" id="PS51828"/>
    </source>
</evidence>
<name>A0A7L4JV73_9AVES</name>
<evidence type="ECO:0000256" key="3">
    <source>
        <dbReference type="ARBA" id="ARBA00022989"/>
    </source>
</evidence>
<dbReference type="Gene3D" id="2.60.120.200">
    <property type="match status" value="1"/>
</dbReference>
<organism evidence="9 10">
    <name type="scientific">Ceuthmochares aereus</name>
    <dbReference type="NCBI Taxonomy" id="1961834"/>
    <lineage>
        <taxon>Eukaryota</taxon>
        <taxon>Metazoa</taxon>
        <taxon>Chordata</taxon>
        <taxon>Craniata</taxon>
        <taxon>Vertebrata</taxon>
        <taxon>Euteleostomi</taxon>
        <taxon>Archelosauria</taxon>
        <taxon>Archosauria</taxon>
        <taxon>Dinosauria</taxon>
        <taxon>Saurischia</taxon>
        <taxon>Theropoda</taxon>
        <taxon>Coelurosauria</taxon>
        <taxon>Aves</taxon>
        <taxon>Neognathae</taxon>
        <taxon>Neoaves</taxon>
        <taxon>Otidimorphae</taxon>
        <taxon>Cuculiformes</taxon>
        <taxon>Cuculidae</taxon>
        <taxon>Ceuthmochares</taxon>
    </lineage>
</organism>
<sequence length="524" mass="58417">GFKVLASASHYWPLEDVDGIHEFRDTNGDIVEGMVNKGMYVAEEKGVTFLVFGRYQNSCISNPEVCGPEGVTFSFFWKTQDQKTKFLPASGGQVISSGFKIYSNEGEGSVEFYTHGNAKMKWKASFSPPGPYWTHILFTWKSREGLKVYVNGTLNTTDPDGKVFYDYGDSSANLLTGAAGDQAKRYVNGAFDEFIIWERALTPNEIEQYFTAAVGVQVLLSSTLPWSVVTTTAKPVLSTNAYRSVITSLTEERGNFQSPDTMLGYLENIFFNLPNKSVSENTALSLTQAFLKAIEDFLLFPSWMDVPETAHIFGSLIQTIDSVMAHITHNLDENTLPLTVEGTSSVADYTLVKMHHQTLNLSHYRFPSRGQSYISIPSEAFHAKAWITIVGLLYHNMHYFFHNINPMDTKIAEAAAYKGYMISATSFLISIKVEPLPKLSHNLSGSPLITIQLAHKLTPKQYSQALNKSNRVHLYCAFLDYSNGTGVWSNEGCVRESGDLNYSVCLCNHLTNFAILMQVVPLKV</sequence>
<dbReference type="PROSITE" id="PS51828">
    <property type="entry name" value="PTX_2"/>
    <property type="match status" value="1"/>
</dbReference>
<dbReference type="SMART" id="SM00303">
    <property type="entry name" value="GPS"/>
    <property type="match status" value="1"/>
</dbReference>
<dbReference type="FunFam" id="2.60.220.50:FF:000008">
    <property type="entry name" value="Adhesion G-protein coupled receptor D1"/>
    <property type="match status" value="1"/>
</dbReference>
<dbReference type="InterPro" id="IPR001759">
    <property type="entry name" value="PTX_dom"/>
</dbReference>
<dbReference type="InterPro" id="IPR046338">
    <property type="entry name" value="GAIN_dom_sf"/>
</dbReference>
<evidence type="ECO:0000256" key="5">
    <source>
        <dbReference type="ARBA" id="ARBA00023157"/>
    </source>
</evidence>
<dbReference type="PROSITE" id="PS50221">
    <property type="entry name" value="GAIN_B"/>
    <property type="match status" value="1"/>
</dbReference>
<protein>
    <submittedName>
        <fullName evidence="9">AGRD1 protein</fullName>
    </submittedName>
</protein>
<evidence type="ECO:0000256" key="2">
    <source>
        <dbReference type="ARBA" id="ARBA00022692"/>
    </source>
</evidence>
<dbReference type="AlphaFoldDB" id="A0A7L4JV73"/>
<evidence type="ECO:0000256" key="6">
    <source>
        <dbReference type="PROSITE-ProRule" id="PRU01172"/>
    </source>
</evidence>
<gene>
    <name evidence="9" type="primary">Adgrd1</name>
    <name evidence="9" type="ORF">CEUAER_R01915</name>
</gene>
<evidence type="ECO:0000259" key="7">
    <source>
        <dbReference type="PROSITE" id="PS50221"/>
    </source>
</evidence>
<dbReference type="PANTHER" id="PTHR12011">
    <property type="entry name" value="ADHESION G-PROTEIN COUPLED RECEPTOR"/>
    <property type="match status" value="1"/>
</dbReference>
<keyword evidence="4" id="KW-0472">Membrane</keyword>
<proteinExistence type="predicted"/>
<dbReference type="GO" id="GO:0005886">
    <property type="term" value="C:plasma membrane"/>
    <property type="evidence" value="ECO:0007669"/>
    <property type="project" value="TreeGrafter"/>
</dbReference>
<comment type="caution">
    <text evidence="9">The sequence shown here is derived from an EMBL/GenBank/DDBJ whole genome shotgun (WGS) entry which is preliminary data.</text>
</comment>
<keyword evidence="5" id="KW-1015">Disulfide bond</keyword>
<keyword evidence="10" id="KW-1185">Reference proteome</keyword>
<evidence type="ECO:0000256" key="4">
    <source>
        <dbReference type="ARBA" id="ARBA00023136"/>
    </source>
</evidence>